<evidence type="ECO:0000256" key="7">
    <source>
        <dbReference type="ARBA" id="ARBA00022737"/>
    </source>
</evidence>
<dbReference type="EMBL" id="BAABME010001073">
    <property type="protein sequence ID" value="GAA0147387.1"/>
    <property type="molecule type" value="Genomic_DNA"/>
</dbReference>
<dbReference type="AlphaFoldDB" id="A0AAV3PBK7"/>
<organism evidence="15 16">
    <name type="scientific">Lithospermum erythrorhizon</name>
    <name type="common">Purple gromwell</name>
    <name type="synonym">Lithospermum officinale var. erythrorhizon</name>
    <dbReference type="NCBI Taxonomy" id="34254"/>
    <lineage>
        <taxon>Eukaryota</taxon>
        <taxon>Viridiplantae</taxon>
        <taxon>Streptophyta</taxon>
        <taxon>Embryophyta</taxon>
        <taxon>Tracheophyta</taxon>
        <taxon>Spermatophyta</taxon>
        <taxon>Magnoliopsida</taxon>
        <taxon>eudicotyledons</taxon>
        <taxon>Gunneridae</taxon>
        <taxon>Pentapetalae</taxon>
        <taxon>asterids</taxon>
        <taxon>lamiids</taxon>
        <taxon>Boraginales</taxon>
        <taxon>Boraginaceae</taxon>
        <taxon>Boraginoideae</taxon>
        <taxon>Lithospermeae</taxon>
        <taxon>Lithospermum</taxon>
    </lineage>
</organism>
<evidence type="ECO:0008006" key="17">
    <source>
        <dbReference type="Google" id="ProtNLM"/>
    </source>
</evidence>
<dbReference type="FunFam" id="3.80.10.10:FF:000095">
    <property type="entry name" value="LRR receptor-like serine/threonine-protein kinase GSO1"/>
    <property type="match status" value="2"/>
</dbReference>
<dbReference type="GO" id="GO:0051707">
    <property type="term" value="P:response to other organism"/>
    <property type="evidence" value="ECO:0007669"/>
    <property type="project" value="UniProtKB-ARBA"/>
</dbReference>
<dbReference type="Gene3D" id="3.80.10.10">
    <property type="entry name" value="Ribonuclease Inhibitor"/>
    <property type="match status" value="5"/>
</dbReference>
<reference evidence="15 16" key="1">
    <citation type="submission" date="2024-01" db="EMBL/GenBank/DDBJ databases">
        <title>The complete chloroplast genome sequence of Lithospermum erythrorhizon: insights into the phylogenetic relationship among Boraginaceae species and the maternal lineages of purple gromwells.</title>
        <authorList>
            <person name="Okada T."/>
            <person name="Watanabe K."/>
        </authorList>
    </citation>
    <scope>NUCLEOTIDE SEQUENCE [LARGE SCALE GENOMIC DNA]</scope>
</reference>
<evidence type="ECO:0000256" key="1">
    <source>
        <dbReference type="ARBA" id="ARBA00004251"/>
    </source>
</evidence>
<dbReference type="GO" id="GO:0006952">
    <property type="term" value="P:defense response"/>
    <property type="evidence" value="ECO:0007669"/>
    <property type="project" value="UniProtKB-ARBA"/>
</dbReference>
<keyword evidence="6 12" id="KW-0732">Signal</keyword>
<dbReference type="SUPFAM" id="SSF52058">
    <property type="entry name" value="L domain-like"/>
    <property type="match status" value="4"/>
</dbReference>
<keyword evidence="8 11" id="KW-1133">Transmembrane helix</keyword>
<keyword evidence="7" id="KW-0677">Repeat</keyword>
<dbReference type="Pfam" id="PF00560">
    <property type="entry name" value="LRR_1"/>
    <property type="match status" value="8"/>
</dbReference>
<evidence type="ECO:0000256" key="5">
    <source>
        <dbReference type="ARBA" id="ARBA00022692"/>
    </source>
</evidence>
<keyword evidence="3" id="KW-1003">Cell membrane</keyword>
<evidence type="ECO:0000256" key="6">
    <source>
        <dbReference type="ARBA" id="ARBA00022729"/>
    </source>
</evidence>
<dbReference type="FunFam" id="3.80.10.10:FF:000111">
    <property type="entry name" value="LRR receptor-like serine/threonine-protein kinase ERECTA"/>
    <property type="match status" value="1"/>
</dbReference>
<feature type="transmembrane region" description="Helical" evidence="11">
    <location>
        <begin position="1017"/>
        <end position="1037"/>
    </location>
</feature>
<keyword evidence="10" id="KW-0325">Glycoprotein</keyword>
<keyword evidence="16" id="KW-1185">Reference proteome</keyword>
<evidence type="ECO:0000256" key="11">
    <source>
        <dbReference type="SAM" id="Phobius"/>
    </source>
</evidence>
<dbReference type="InterPro" id="IPR013210">
    <property type="entry name" value="LRR_N_plant-typ"/>
</dbReference>
<keyword evidence="9 11" id="KW-0472">Membrane</keyword>
<dbReference type="GO" id="GO:0005886">
    <property type="term" value="C:plasma membrane"/>
    <property type="evidence" value="ECO:0007669"/>
    <property type="project" value="UniProtKB-SubCell"/>
</dbReference>
<dbReference type="PRINTS" id="PR00019">
    <property type="entry name" value="LEURICHRPT"/>
</dbReference>
<feature type="domain" description="Leucine-rich repeat-containing N-terminal plant-type" evidence="13">
    <location>
        <begin position="34"/>
        <end position="75"/>
    </location>
</feature>
<evidence type="ECO:0000256" key="8">
    <source>
        <dbReference type="ARBA" id="ARBA00022989"/>
    </source>
</evidence>
<feature type="domain" description="Disease resistance R13L4/SHOC-2-like LRR" evidence="14">
    <location>
        <begin position="97"/>
        <end position="293"/>
    </location>
</feature>
<gene>
    <name evidence="15" type="ORF">LIER_07098</name>
</gene>
<accession>A0AAV3PBK7</accession>
<dbReference type="Proteomes" id="UP001454036">
    <property type="component" value="Unassembled WGS sequence"/>
</dbReference>
<dbReference type="FunFam" id="3.80.10.10:FF:000041">
    <property type="entry name" value="LRR receptor-like serine/threonine-protein kinase ERECTA"/>
    <property type="match status" value="1"/>
</dbReference>
<protein>
    <recommendedName>
        <fullName evidence="17">Verticillium wilt resistance-like protein</fullName>
    </recommendedName>
</protein>
<dbReference type="SMART" id="SM00369">
    <property type="entry name" value="LRR_TYP"/>
    <property type="match status" value="8"/>
</dbReference>
<dbReference type="InterPro" id="IPR001611">
    <property type="entry name" value="Leu-rich_rpt"/>
</dbReference>
<feature type="chain" id="PRO_5043450081" description="Verticillium wilt resistance-like protein" evidence="12">
    <location>
        <begin position="21"/>
        <end position="1148"/>
    </location>
</feature>
<evidence type="ECO:0000259" key="13">
    <source>
        <dbReference type="Pfam" id="PF08263"/>
    </source>
</evidence>
<comment type="subcellular location">
    <subcellularLocation>
        <location evidence="1">Cell membrane</location>
        <topology evidence="1">Single-pass type I membrane protein</topology>
    </subcellularLocation>
</comment>
<evidence type="ECO:0000256" key="3">
    <source>
        <dbReference type="ARBA" id="ARBA00022475"/>
    </source>
</evidence>
<feature type="signal peptide" evidence="12">
    <location>
        <begin position="1"/>
        <end position="20"/>
    </location>
</feature>
<dbReference type="Pfam" id="PF23598">
    <property type="entry name" value="LRR_14"/>
    <property type="match status" value="1"/>
</dbReference>
<dbReference type="Pfam" id="PF13855">
    <property type="entry name" value="LRR_8"/>
    <property type="match status" value="2"/>
</dbReference>
<evidence type="ECO:0000256" key="2">
    <source>
        <dbReference type="ARBA" id="ARBA00009592"/>
    </source>
</evidence>
<dbReference type="InterPro" id="IPR003591">
    <property type="entry name" value="Leu-rich_rpt_typical-subtyp"/>
</dbReference>
<evidence type="ECO:0000259" key="14">
    <source>
        <dbReference type="Pfam" id="PF23598"/>
    </source>
</evidence>
<dbReference type="InterPro" id="IPR046956">
    <property type="entry name" value="RLP23-like"/>
</dbReference>
<comment type="similarity">
    <text evidence="2">Belongs to the RLP family.</text>
</comment>
<name>A0AAV3PBK7_LITER</name>
<dbReference type="PROSITE" id="PS51450">
    <property type="entry name" value="LRR"/>
    <property type="match status" value="2"/>
</dbReference>
<keyword evidence="4" id="KW-0433">Leucine-rich repeat</keyword>
<dbReference type="PANTHER" id="PTHR48061:SF2">
    <property type="entry name" value="RECEPTOR LIKE PROTEIN 30-LIKE"/>
    <property type="match status" value="1"/>
</dbReference>
<evidence type="ECO:0000256" key="10">
    <source>
        <dbReference type="ARBA" id="ARBA00023180"/>
    </source>
</evidence>
<keyword evidence="5 11" id="KW-0812">Transmembrane</keyword>
<dbReference type="PANTHER" id="PTHR48061">
    <property type="entry name" value="LEUCINE-RICH REPEAT RECEPTOR PROTEIN KINASE EMS1-LIKE-RELATED"/>
    <property type="match status" value="1"/>
</dbReference>
<dbReference type="InterPro" id="IPR032675">
    <property type="entry name" value="LRR_dom_sf"/>
</dbReference>
<evidence type="ECO:0000256" key="4">
    <source>
        <dbReference type="ARBA" id="ARBA00022614"/>
    </source>
</evidence>
<evidence type="ECO:0000313" key="15">
    <source>
        <dbReference type="EMBL" id="GAA0147387.1"/>
    </source>
</evidence>
<dbReference type="Pfam" id="PF08263">
    <property type="entry name" value="LRRNT_2"/>
    <property type="match status" value="1"/>
</dbReference>
<evidence type="ECO:0000256" key="12">
    <source>
        <dbReference type="SAM" id="SignalP"/>
    </source>
</evidence>
<evidence type="ECO:0000313" key="16">
    <source>
        <dbReference type="Proteomes" id="UP001454036"/>
    </source>
</evidence>
<proteinExistence type="inferred from homology"/>
<sequence length="1148" mass="126218">MRIRLLFSWSFLMLVCFILSSVIDSVLVSGQCLSDQRALLLELKSNLKFSNVSSTKLITWNADEDCCRWNGVGCDTSGRVTRLELDGEGITAGIENSTSLFSLEYLKTLNLANNAFGAIQIPKGIGNLSNLENLNLSNADFVGQIPIELSNLKNLSYLALATLFPEIQSLKLEDPNLKILIQGLPNLQELYLDNVDLSAQRTQWCQALASSLPNLRVLSLVKCNISGPIHESLSKLQSLSMIILDQNNLTEVPKFFAKFSNLTILKLSSAHLEGQFPEDIFKVPTLQFLDLSANVLLNGHLPDFPKGSSFRTITLDFTKFSGQLPLSIGNLENLVRIGLSNCSFSGPIPPNMTNLSHLVHLDFSSNNFTGQVPSFQKSRNLTYADLSHNALTGAILSTGFDGLPFLSTINLANNELSGKIPSSIFTLPSLRQLQLSNNHFSGQIDELPNGSSTLLMKLNTLDLSNNNLTGSIPKSFFQLKHLNVLSLSSNFFGGTVQLDAIMNLRNLTTLDLSYNNLTVDPRINNVTSTTLSQLGILKLASCNLRVFPKLKNQLNLAHLDLSDNKIAGEVPNWIWGVGGEVRIHVNLSKNVLKGLENPPNFRNLVVLDLHENHLGGEVPIPPTSAIYVDYSSNNFSNSIPSDIGNNMSYTTFFSLANNSLTGRIPESICNGNNLRVLDLSLNALNGSIPSCLVTTNSNLGVLNLARNKFSGSIPDSFPDSCDLKTLDLSENGLEGKVPGSLVNCTLLEVLNIGKNGIEDAFPCMLKNSSRLRVLVLRSNKFQGKVQCEGADDSWSQLQIIDISSNNFSGALLPTCFANWTNMMVGEENVRPPGDHLHFNFLDLNNFYYQDKVTVNIKGLELELVKILRVFTSVDFSSNNFTGAIPESIGNLTSLYVLNFSHNSFGGSIPSSIGQLRNLGSLDLSKNNLTGEIPGTLADLKFLAALNLSYNYLSGKIPQGTQFQTFSNNSYEGNSELCGFPLSIGCSDPGSCRDPFDASCSKTSSVVQDSTNELDLRFIFTGLGLGVGAAIMLALLAFSRKFRNRYDKKLHKMFLFFFPSYSFTYVRYDEMKIVEGETFEDSSSDASEEFVEEIFHSEVRGSYCVYCTKLDVHRKKAIHNLKCNCHESPPKISYSHTSSSSCSLLVMYH</sequence>
<dbReference type="InterPro" id="IPR055414">
    <property type="entry name" value="LRR_R13L4/SHOC2-like"/>
</dbReference>
<evidence type="ECO:0000256" key="9">
    <source>
        <dbReference type="ARBA" id="ARBA00023136"/>
    </source>
</evidence>
<comment type="caution">
    <text evidence="15">The sequence shown here is derived from an EMBL/GenBank/DDBJ whole genome shotgun (WGS) entry which is preliminary data.</text>
</comment>